<keyword evidence="1" id="KW-0732">Signal</keyword>
<dbReference type="AlphaFoldDB" id="A0A347UHH7"/>
<feature type="signal peptide" evidence="1">
    <location>
        <begin position="1"/>
        <end position="20"/>
    </location>
</feature>
<protein>
    <submittedName>
        <fullName evidence="3">DUF2147 domain-containing protein</fullName>
    </submittedName>
</protein>
<name>A0A347UHH7_9RHOB</name>
<reference evidence="3 4" key="1">
    <citation type="submission" date="2018-09" db="EMBL/GenBank/DDBJ databases">
        <title>Profundibacter amoris BAR1 gen. nov., sp. nov., a new member of the Roseobacter clade isolated at Lokis Castle Vent Field on the Arctic Mid-Oceanic Ridge.</title>
        <authorList>
            <person name="Le Moine Bauer S."/>
            <person name="Sjoeberg A.G."/>
            <person name="L'Haridon S."/>
            <person name="Stokke R."/>
            <person name="Roalkvam I."/>
            <person name="Steen I.H."/>
            <person name="Dahle H."/>
        </authorList>
    </citation>
    <scope>NUCLEOTIDE SEQUENCE [LARGE SCALE GENOMIC DNA]</scope>
    <source>
        <strain evidence="3 4">BAR1</strain>
    </source>
</reference>
<dbReference type="Pfam" id="PF09917">
    <property type="entry name" value="DUF2147"/>
    <property type="match status" value="1"/>
</dbReference>
<evidence type="ECO:0000313" key="4">
    <source>
        <dbReference type="Proteomes" id="UP000261704"/>
    </source>
</evidence>
<dbReference type="OrthoDB" id="9811671at2"/>
<feature type="domain" description="DUF2147" evidence="2">
    <location>
        <begin position="25"/>
        <end position="126"/>
    </location>
</feature>
<dbReference type="KEGG" id="pamo:BAR1_10415"/>
<dbReference type="EMBL" id="CP032125">
    <property type="protein sequence ID" value="AXX98305.1"/>
    <property type="molecule type" value="Genomic_DNA"/>
</dbReference>
<dbReference type="InterPro" id="IPR019223">
    <property type="entry name" value="DUF2147"/>
</dbReference>
<accession>A0A347UHH7</accession>
<organism evidence="3 4">
    <name type="scientific">Profundibacter amoris</name>
    <dbReference type="NCBI Taxonomy" id="2171755"/>
    <lineage>
        <taxon>Bacteria</taxon>
        <taxon>Pseudomonadati</taxon>
        <taxon>Pseudomonadota</taxon>
        <taxon>Alphaproteobacteria</taxon>
        <taxon>Rhodobacterales</taxon>
        <taxon>Paracoccaceae</taxon>
        <taxon>Profundibacter</taxon>
    </lineage>
</organism>
<gene>
    <name evidence="3" type="ORF">BAR1_10415</name>
</gene>
<dbReference type="Proteomes" id="UP000261704">
    <property type="component" value="Chromosome"/>
</dbReference>
<evidence type="ECO:0000259" key="2">
    <source>
        <dbReference type="Pfam" id="PF09917"/>
    </source>
</evidence>
<dbReference type="Gene3D" id="2.40.128.520">
    <property type="match status" value="1"/>
</dbReference>
<dbReference type="PANTHER" id="PTHR36919:SF2">
    <property type="entry name" value="BLL6627 PROTEIN"/>
    <property type="match status" value="1"/>
</dbReference>
<proteinExistence type="predicted"/>
<keyword evidence="4" id="KW-1185">Reference proteome</keyword>
<evidence type="ECO:0000256" key="1">
    <source>
        <dbReference type="SAM" id="SignalP"/>
    </source>
</evidence>
<evidence type="ECO:0000313" key="3">
    <source>
        <dbReference type="EMBL" id="AXX98305.1"/>
    </source>
</evidence>
<sequence length="128" mass="14048">MKISSVVVALATVVPTFAMADPIYGLWKTVTENNEYAYVEMAPCGADICGTITRTFSNGKEVKSDLLGKTVVWELKPADTGMYNGGRIWRRLNGKTYNLKMTLSGNSLEIQGCFLGVCQSGGTWKRVR</sequence>
<dbReference type="RefSeq" id="WP_118942961.1">
    <property type="nucleotide sequence ID" value="NZ_CP032125.1"/>
</dbReference>
<feature type="chain" id="PRO_5017079280" evidence="1">
    <location>
        <begin position="21"/>
        <end position="128"/>
    </location>
</feature>
<dbReference type="PANTHER" id="PTHR36919">
    <property type="entry name" value="BLR1215 PROTEIN"/>
    <property type="match status" value="1"/>
</dbReference>